<proteinExistence type="predicted"/>
<dbReference type="PANTHER" id="PTHR46246:SF1">
    <property type="entry name" value="GUANOSINE-3',5'-BIS(DIPHOSPHATE) 3'-PYROPHOSPHOHYDROLASE MESH1"/>
    <property type="match status" value="1"/>
</dbReference>
<sequence length="299" mass="33141">MNEISISAALLDAVIFAAERHKNQRRKDAEASPYVNHPIALAHLLATTGGIEDLAVLQAAILHDTIEDTETTEAELRERFGDEVTNIVLEVTDDKALPKQRRKEFQVEHALHKSKGAALVKLADKTCNLRDIAISPPTDWPLSRRQEYFDWAKRVVDRLPRVNEAMLRAFEQAYAARPHEPSSSPPKADEGEWLRMPGGTRGMSGFVRVMNTGDIEVELYDHSEGARSAFDSDVSTIYTVRKDDLPALAERLAEGFGGPTPSIASLPGQLTTFSDVQDLIEWLTTKSGVPVAKRVDFDV</sequence>
<name>A0ABM8WD44_9BURK</name>
<gene>
    <name evidence="2" type="ORF">LMG23992_00373</name>
</gene>
<evidence type="ECO:0000259" key="1">
    <source>
        <dbReference type="PROSITE" id="PS51831"/>
    </source>
</evidence>
<reference evidence="2 3" key="1">
    <citation type="submission" date="2021-08" db="EMBL/GenBank/DDBJ databases">
        <authorList>
            <person name="Peeters C."/>
        </authorList>
    </citation>
    <scope>NUCLEOTIDE SEQUENCE [LARGE SCALE GENOMIC DNA]</scope>
    <source>
        <strain evidence="2 3">LMG 23992</strain>
    </source>
</reference>
<dbReference type="Proteomes" id="UP000727654">
    <property type="component" value="Unassembled WGS sequence"/>
</dbReference>
<dbReference type="Gene3D" id="1.10.3210.10">
    <property type="entry name" value="Hypothetical protein af1432"/>
    <property type="match status" value="1"/>
</dbReference>
<dbReference type="Pfam" id="PF13328">
    <property type="entry name" value="HD_4"/>
    <property type="match status" value="1"/>
</dbReference>
<dbReference type="SMART" id="SM00471">
    <property type="entry name" value="HDc"/>
    <property type="match status" value="1"/>
</dbReference>
<accession>A0ABM8WD44</accession>
<dbReference type="PROSITE" id="PS51831">
    <property type="entry name" value="HD"/>
    <property type="match status" value="1"/>
</dbReference>
<evidence type="ECO:0000313" key="3">
    <source>
        <dbReference type="Proteomes" id="UP000727654"/>
    </source>
</evidence>
<keyword evidence="3" id="KW-1185">Reference proteome</keyword>
<feature type="domain" description="HD" evidence="1">
    <location>
        <begin position="34"/>
        <end position="129"/>
    </location>
</feature>
<dbReference type="PANTHER" id="PTHR46246">
    <property type="entry name" value="GUANOSINE-3',5'-BIS(DIPHOSPHATE) 3'-PYROPHOSPHOHYDROLASE MESH1"/>
    <property type="match status" value="1"/>
</dbReference>
<dbReference type="SUPFAM" id="SSF109604">
    <property type="entry name" value="HD-domain/PDEase-like"/>
    <property type="match status" value="1"/>
</dbReference>
<organism evidence="2 3">
    <name type="scientific">Cupriavidus laharis</name>
    <dbReference type="NCBI Taxonomy" id="151654"/>
    <lineage>
        <taxon>Bacteria</taxon>
        <taxon>Pseudomonadati</taxon>
        <taxon>Pseudomonadota</taxon>
        <taxon>Betaproteobacteria</taxon>
        <taxon>Burkholderiales</taxon>
        <taxon>Burkholderiaceae</taxon>
        <taxon>Cupriavidus</taxon>
    </lineage>
</organism>
<dbReference type="EMBL" id="CAJZAI010000001">
    <property type="protein sequence ID" value="CAG9165229.1"/>
    <property type="molecule type" value="Genomic_DNA"/>
</dbReference>
<dbReference type="InterPro" id="IPR006674">
    <property type="entry name" value="HD_domain"/>
</dbReference>
<protein>
    <recommendedName>
        <fullName evidence="1">HD domain-containing protein</fullName>
    </recommendedName>
</protein>
<dbReference type="InterPro" id="IPR052194">
    <property type="entry name" value="MESH1"/>
</dbReference>
<dbReference type="InterPro" id="IPR003607">
    <property type="entry name" value="HD/PDEase_dom"/>
</dbReference>
<evidence type="ECO:0000313" key="2">
    <source>
        <dbReference type="EMBL" id="CAG9165229.1"/>
    </source>
</evidence>
<comment type="caution">
    <text evidence="2">The sequence shown here is derived from an EMBL/GenBank/DDBJ whole genome shotgun (WGS) entry which is preliminary data.</text>
</comment>